<dbReference type="SMART" id="SM00912">
    <property type="entry name" value="Haemagg_act"/>
    <property type="match status" value="1"/>
</dbReference>
<dbReference type="SUPFAM" id="SSF51126">
    <property type="entry name" value="Pectin lyase-like"/>
    <property type="match status" value="1"/>
</dbReference>
<protein>
    <recommendedName>
        <fullName evidence="3">Filamentous haemagglutinin FhaB/tRNA nuclease CdiA-like TPS domain-containing protein</fullName>
    </recommendedName>
</protein>
<evidence type="ECO:0000313" key="5">
    <source>
        <dbReference type="Proteomes" id="UP001500975"/>
    </source>
</evidence>
<feature type="signal peptide" evidence="2">
    <location>
        <begin position="1"/>
        <end position="35"/>
    </location>
</feature>
<accession>A0ABP8HJF5</accession>
<dbReference type="Gene3D" id="2.160.20.10">
    <property type="entry name" value="Single-stranded right-handed beta-helix, Pectin lyase-like"/>
    <property type="match status" value="1"/>
</dbReference>
<dbReference type="InterPro" id="IPR010069">
    <property type="entry name" value="CdiA_FHA1_rpt"/>
</dbReference>
<gene>
    <name evidence="4" type="ORF">GCM10023165_19920</name>
</gene>
<dbReference type="EMBL" id="BAABGJ010000016">
    <property type="protein sequence ID" value="GAA4340151.1"/>
    <property type="molecule type" value="Genomic_DNA"/>
</dbReference>
<organism evidence="4 5">
    <name type="scientific">Variovorax defluvii</name>
    <dbReference type="NCBI Taxonomy" id="913761"/>
    <lineage>
        <taxon>Bacteria</taxon>
        <taxon>Pseudomonadati</taxon>
        <taxon>Pseudomonadota</taxon>
        <taxon>Betaproteobacteria</taxon>
        <taxon>Burkholderiales</taxon>
        <taxon>Comamonadaceae</taxon>
        <taxon>Variovorax</taxon>
    </lineage>
</organism>
<dbReference type="InterPro" id="IPR012334">
    <property type="entry name" value="Pectin_lyas_fold"/>
</dbReference>
<evidence type="ECO:0000256" key="1">
    <source>
        <dbReference type="SAM" id="MobiDB-lite"/>
    </source>
</evidence>
<dbReference type="InterPro" id="IPR011050">
    <property type="entry name" value="Pectin_lyase_fold/virulence"/>
</dbReference>
<reference evidence="5" key="1">
    <citation type="journal article" date="2019" name="Int. J. Syst. Evol. Microbiol.">
        <title>The Global Catalogue of Microorganisms (GCM) 10K type strain sequencing project: providing services to taxonomists for standard genome sequencing and annotation.</title>
        <authorList>
            <consortium name="The Broad Institute Genomics Platform"/>
            <consortium name="The Broad Institute Genome Sequencing Center for Infectious Disease"/>
            <person name="Wu L."/>
            <person name="Ma J."/>
        </authorList>
    </citation>
    <scope>NUCLEOTIDE SEQUENCE [LARGE SCALE GENOMIC DNA]</scope>
    <source>
        <strain evidence="5">JCM 17804</strain>
    </source>
</reference>
<keyword evidence="2" id="KW-0732">Signal</keyword>
<evidence type="ECO:0000313" key="4">
    <source>
        <dbReference type="EMBL" id="GAA4340151.1"/>
    </source>
</evidence>
<dbReference type="InterPro" id="IPR008638">
    <property type="entry name" value="FhaB/CdiA-like_TPS"/>
</dbReference>
<evidence type="ECO:0000256" key="2">
    <source>
        <dbReference type="SAM" id="SignalP"/>
    </source>
</evidence>
<evidence type="ECO:0000259" key="3">
    <source>
        <dbReference type="SMART" id="SM00912"/>
    </source>
</evidence>
<dbReference type="NCBIfam" id="TIGR01901">
    <property type="entry name" value="adhes_NPXG"/>
    <property type="match status" value="1"/>
</dbReference>
<feature type="chain" id="PRO_5046847733" description="Filamentous haemagglutinin FhaB/tRNA nuclease CdiA-like TPS domain-containing protein" evidence="2">
    <location>
        <begin position="36"/>
        <end position="1468"/>
    </location>
</feature>
<proteinExistence type="predicted"/>
<feature type="region of interest" description="Disordered" evidence="1">
    <location>
        <begin position="1204"/>
        <end position="1224"/>
    </location>
</feature>
<sequence>MRVVVQETARAAGKATGATAAVLGTALLAAAPAPAQIVGAPGVPPDLRPIVLQAPNGVPLVNIQTPSAAGVSRNLYLQFDVQSRGVILNNSRTDVQTQLGGRVQANPFLANGPARIILNEVVSGNPTQLRGAIEVGGQRAEVIVANPAGIAVDGSTFINASRATLTTGKPLFDASGGLEGYVVRDGTVTLDGAGLDARSTDYAAILARAVQVNAGLWAKELKVASGANQVSADHGQVAAIEGSGAKPVFLLDVAHLGGMYANKIFLVGTEHGVGARNAGTIVAADGSGPLGGVGELVVTAEGRLENIGTLQAGTRADIAAASLANRGRVASGRDLRIATQGTLGNVGTLEAQSLQLASAGDIDNRGGTMRQAGGVGLAVTANGLSNTGGGVIGALPASTAAGGGAADISTTQASPAPGAIAAAGTLLNDGGRIDAGGPITLATRQLDNAGGSLSIASLAVNGPSFGNAGGSVQLVDSFSANVDRFDNAGGVVHGGNLQIASSGDLINSAGAIVSNGHAAVAAANLGNEAGRISAVGDLRIVATALDNTAGLLAAGDSVSILDPRAGTPGAKTLRMTNTDGTVLAAKALVVDAASLGFDGKLLSKGDMRLTLNQDVVVAEGSRTTASRDLSIATGGSITNSGKLAAGHALTLSARNIDNTASGDIQSKTTRLAASETITNRGVIDGVVTRIDAATLSNIGTGRIYGDAVSLGADTLNNLPETVSGVASAATIAARDRLAIGARTVENRDGALIFSDGDLAIGGSLDATGRATGAAASLNNHAATIEATRSVRIRTAALSNTNGGVTWTLQPGAGEHVVEYAIPGSATRHPASQVLFATGGYLLTNSTGWNNWVATDASNPLLPGANADARLLLPSPDYPLERFRAYYLRSPANSADRSYQTCTGGDAGACETTAMPGAWYARDDPIWATFGVAPPPGDLPARHPGRIDPGITVGQQGLSTTVDGPSGPVTVILQRFDHPVTQAEYDQWQAYRAAHQALDVATLDFIHAITGVVRGPEGDKAPRLYSTYDAFDYSVTPSTPVLQSSAPARLLAGGSMDIQVGTGTNDMSQILAGGTLTVSGGVIANVGRMVDAPTVQTGTAIHSDVQNDRRTYQFAPYDLTTNATVALAAARQEGNVAFAGTGQLVPGQIPQGAGVNPIVQVPSAAGSGQVVRTSTPNAAIPTASLFFTHPDPGSRYLVETDPRFANDQQQSSLDNQQTSSVANERRRLSSDALLRSLGIDRDGIQKRLGDGLYEQRLIREQLTHLTGERHLNGFDSDDAQYAALMDAGATFAKEYRLRPGITLTAEQMAQLTSDIVWLVEQEVVLADGSTQKVLVPQVYVRLKEGDIDGSGALLGGRNVNLHLAGDLTTQGGTIAGREAVVISAQNIHNLGGRIAGDDVALAARQDIDVIGGSVDAQNSLTAAAGRDIHVVTTTREAASDTGMLFGSDAASGVRRWAAATASRPSPHRC</sequence>
<feature type="compositionally biased region" description="Low complexity" evidence="1">
    <location>
        <begin position="1205"/>
        <end position="1219"/>
    </location>
</feature>
<dbReference type="NCBIfam" id="TIGR01731">
    <property type="entry name" value="fil_hemag_20aa"/>
    <property type="match status" value="11"/>
</dbReference>
<dbReference type="Pfam" id="PF05860">
    <property type="entry name" value="TPS"/>
    <property type="match status" value="1"/>
</dbReference>
<feature type="domain" description="Filamentous haemagglutinin FhaB/tRNA nuclease CdiA-like TPS" evidence="3">
    <location>
        <begin position="55"/>
        <end position="175"/>
    </location>
</feature>
<comment type="caution">
    <text evidence="4">The sequence shown here is derived from an EMBL/GenBank/DDBJ whole genome shotgun (WGS) entry which is preliminary data.</text>
</comment>
<name>A0ABP8HJF5_9BURK</name>
<dbReference type="Proteomes" id="UP001500975">
    <property type="component" value="Unassembled WGS sequence"/>
</dbReference>
<keyword evidence="5" id="KW-1185">Reference proteome</keyword>